<feature type="transmembrane region" description="Helical" evidence="1">
    <location>
        <begin position="154"/>
        <end position="174"/>
    </location>
</feature>
<keyword evidence="1" id="KW-0472">Membrane</keyword>
<feature type="transmembrane region" description="Helical" evidence="1">
    <location>
        <begin position="186"/>
        <end position="216"/>
    </location>
</feature>
<feature type="transmembrane region" description="Helical" evidence="1">
    <location>
        <begin position="589"/>
        <end position="610"/>
    </location>
</feature>
<gene>
    <name evidence="2" type="ORF">LCB40_10500</name>
</gene>
<feature type="transmembrane region" description="Helical" evidence="1">
    <location>
        <begin position="228"/>
        <end position="248"/>
    </location>
</feature>
<feature type="transmembrane region" description="Helical" evidence="1">
    <location>
        <begin position="343"/>
        <end position="361"/>
    </location>
</feature>
<evidence type="ECO:0008006" key="4">
    <source>
        <dbReference type="Google" id="ProtNLM"/>
    </source>
</evidence>
<dbReference type="RefSeq" id="WP_212780858.1">
    <property type="nucleotide sequence ID" value="NZ_BMAY01000006.1"/>
</dbReference>
<dbReference type="Proteomes" id="UP000677218">
    <property type="component" value="Unassembled WGS sequence"/>
</dbReference>
<feature type="transmembrane region" description="Helical" evidence="1">
    <location>
        <begin position="309"/>
        <end position="328"/>
    </location>
</feature>
<keyword evidence="3" id="KW-1185">Reference proteome</keyword>
<dbReference type="AlphaFoldDB" id="A0A916QGZ2"/>
<evidence type="ECO:0000256" key="1">
    <source>
        <dbReference type="SAM" id="Phobius"/>
    </source>
</evidence>
<keyword evidence="1" id="KW-1133">Transmembrane helix</keyword>
<proteinExistence type="predicted"/>
<name>A0A916QGZ2_9LACO</name>
<sequence>MNKERAKRLLIKVWPFIAILAAIYLIMMVQKLNGYTVMSSDTWFHYSRFYEASEQIRHRTFSYFQMNYSFDQSGRVINAVYGPIFSYLMGFILLVVGSWYRFQLFSYVLIGLVAGCGMYALNRKLRVGQLPATIFSIFYLYIGPLQSWFDHTNMTAWGGALAPIVLLEGVNMIMDHQKPVRWVRLAVVMSIVAQVHLLSTVILGVALVPFAILGLVKAENRPKMLLDGVKAILLTLVLSANIWVALLIQMHANHLVPTITFDLAENGLYKSSVGTVRRGVLPLMKLLLLLLALQWVVSLLQRKNWLNNFITGYGFVVLFMCTAYFPWAKLQMKWPFLGSNFQFPYRLAIVAYPLLMAGMALSAQRLAERKETIAYRAWIGMALFVLMASYGANYGRMLSYTSHNFIVVEYYPKNSKHSLWRYNLPKNYRGQGVKRFKKAKIRARVVAKGFYSKNSTHVESFEWEMQQRNLRWKLFTRLNKNYPDYLPDYSSAELKPREARRIVTKEVHHRRVKGHYHYQPQRDGSLKLTWTSKHSGLKQLPLIVYKNSQLTVNGKVFSHKKSRLSKIGAPSVEAKPGKNTAVLKYRVPASFKVMSLAAVIGWLVVAIGFCKRNWRQGINKLKNFMGA</sequence>
<feature type="transmembrane region" description="Helical" evidence="1">
    <location>
        <begin position="9"/>
        <end position="29"/>
    </location>
</feature>
<feature type="transmembrane region" description="Helical" evidence="1">
    <location>
        <begin position="104"/>
        <end position="121"/>
    </location>
</feature>
<accession>A0A916QGZ2</accession>
<feature type="transmembrane region" description="Helical" evidence="1">
    <location>
        <begin position="127"/>
        <end position="142"/>
    </location>
</feature>
<comment type="caution">
    <text evidence="2">The sequence shown here is derived from an EMBL/GenBank/DDBJ whole genome shotgun (WGS) entry which is preliminary data.</text>
</comment>
<reference evidence="2" key="1">
    <citation type="submission" date="2020-08" db="EMBL/GenBank/DDBJ databases">
        <title>Taxonomic study for Lactobacillus species isolated from hardwood bark.</title>
        <authorList>
            <person name="Tohno M."/>
            <person name="Tanizawa Y."/>
        </authorList>
    </citation>
    <scope>NUCLEOTIDE SEQUENCE</scope>
    <source>
        <strain evidence="2">B40</strain>
    </source>
</reference>
<protein>
    <recommendedName>
        <fullName evidence="4">Cell division protein</fullName>
    </recommendedName>
</protein>
<dbReference type="EMBL" id="BMAY01000006">
    <property type="protein sequence ID" value="GFZ27170.1"/>
    <property type="molecule type" value="Genomic_DNA"/>
</dbReference>
<keyword evidence="1" id="KW-0812">Transmembrane</keyword>
<evidence type="ECO:0000313" key="2">
    <source>
        <dbReference type="EMBL" id="GFZ27170.1"/>
    </source>
</evidence>
<feature type="transmembrane region" description="Helical" evidence="1">
    <location>
        <begin position="76"/>
        <end position="97"/>
    </location>
</feature>
<organism evidence="2 3">
    <name type="scientific">Lactobacillus corticis</name>
    <dbReference type="NCBI Taxonomy" id="2201249"/>
    <lineage>
        <taxon>Bacteria</taxon>
        <taxon>Bacillati</taxon>
        <taxon>Bacillota</taxon>
        <taxon>Bacilli</taxon>
        <taxon>Lactobacillales</taxon>
        <taxon>Lactobacillaceae</taxon>
        <taxon>Lactobacillus</taxon>
    </lineage>
</organism>
<feature type="transmembrane region" description="Helical" evidence="1">
    <location>
        <begin position="279"/>
        <end position="297"/>
    </location>
</feature>
<evidence type="ECO:0000313" key="3">
    <source>
        <dbReference type="Proteomes" id="UP000677218"/>
    </source>
</evidence>
<feature type="transmembrane region" description="Helical" evidence="1">
    <location>
        <begin position="373"/>
        <end position="392"/>
    </location>
</feature>